<dbReference type="SMART" id="SM00382">
    <property type="entry name" value="AAA"/>
    <property type="match status" value="2"/>
</dbReference>
<evidence type="ECO:0000256" key="1">
    <source>
        <dbReference type="ARBA" id="ARBA00022741"/>
    </source>
</evidence>
<dbReference type="GO" id="GO:0005524">
    <property type="term" value="F:ATP binding"/>
    <property type="evidence" value="ECO:0007669"/>
    <property type="project" value="UniProtKB-KW"/>
</dbReference>
<evidence type="ECO:0000313" key="5">
    <source>
        <dbReference type="Proteomes" id="UP000184076"/>
    </source>
</evidence>
<dbReference type="InterPro" id="IPR003439">
    <property type="entry name" value="ABC_transporter-like_ATP-bd"/>
</dbReference>
<dbReference type="GO" id="GO:0016887">
    <property type="term" value="F:ATP hydrolysis activity"/>
    <property type="evidence" value="ECO:0007669"/>
    <property type="project" value="InterPro"/>
</dbReference>
<evidence type="ECO:0000259" key="3">
    <source>
        <dbReference type="PROSITE" id="PS50893"/>
    </source>
</evidence>
<dbReference type="InterPro" id="IPR050107">
    <property type="entry name" value="ABC_carbohydrate_import_ATPase"/>
</dbReference>
<dbReference type="EMBL" id="FQVB01000027">
    <property type="protein sequence ID" value="SHF77933.1"/>
    <property type="molecule type" value="Genomic_DNA"/>
</dbReference>
<dbReference type="InterPro" id="IPR003593">
    <property type="entry name" value="AAA+_ATPase"/>
</dbReference>
<feature type="domain" description="ABC transporter" evidence="3">
    <location>
        <begin position="246"/>
        <end position="486"/>
    </location>
</feature>
<dbReference type="STRING" id="1121391.SAMN02745206_02633"/>
<name>A0A1M5EF59_9BACT</name>
<dbReference type="PROSITE" id="PS50893">
    <property type="entry name" value="ABC_TRANSPORTER_2"/>
    <property type="match status" value="2"/>
</dbReference>
<dbReference type="PANTHER" id="PTHR43790:SF4">
    <property type="entry name" value="GUANOSINE IMPORT ATP-BINDING PROTEIN NUPO"/>
    <property type="match status" value="1"/>
</dbReference>
<dbReference type="Pfam" id="PF00005">
    <property type="entry name" value="ABC_tran"/>
    <property type="match status" value="2"/>
</dbReference>
<keyword evidence="2 4" id="KW-0067">ATP-binding</keyword>
<proteinExistence type="predicted"/>
<dbReference type="AlphaFoldDB" id="A0A1M5EF59"/>
<organism evidence="4 5">
    <name type="scientific">Desulfacinum infernum DSM 9756</name>
    <dbReference type="NCBI Taxonomy" id="1121391"/>
    <lineage>
        <taxon>Bacteria</taxon>
        <taxon>Pseudomonadati</taxon>
        <taxon>Thermodesulfobacteriota</taxon>
        <taxon>Syntrophobacteria</taxon>
        <taxon>Syntrophobacterales</taxon>
        <taxon>Syntrophobacteraceae</taxon>
        <taxon>Desulfacinum</taxon>
    </lineage>
</organism>
<sequence>MHIQLKEIHKFYGPVHANQGINLTVDSGTIHGILGENGAGKSTLMKILSGYIQKSGGEILLDGRPVEFRNPAMASRMGIGMLYQDPLDFPPLTVLENFMLGQVHGTRLSARDWANKLKELAEHFDFHLDPEAPLAALTVGERQQLELLRLLSLGARLLILDEPTTGISPVQKEVLFQALRKLAREGRTVLMVSHKIEDVEALCNRVTILRQGRVTGEMEAPFDPETILAHMFGTPPSPPPKCAKEAGDQVLAFREVSAEGGRAGLNECTVSFQRGQVVGLAGLEGSGQGVFLRLAAGLQKPLTGTVLLDGQDMRGADHHEFKRRGVTFLPTARLEEGLIPGLSITEHFALAACRQTFLVPWLDALKVARTRVEHFKIRGTPETSVEGLSGGNQQRLLLSLIPPSPKVLLLEQPTRGLDVESAHWMWQHLLNLCDQGTTILFSPAELDEILMVADRVLVFFNGRIVLDVTAEEADPDRIGSAIAGRVSDE</sequence>
<keyword evidence="5" id="KW-1185">Reference proteome</keyword>
<dbReference type="InterPro" id="IPR027417">
    <property type="entry name" value="P-loop_NTPase"/>
</dbReference>
<accession>A0A1M5EF59</accession>
<dbReference type="Gene3D" id="3.40.50.300">
    <property type="entry name" value="P-loop containing nucleotide triphosphate hydrolases"/>
    <property type="match status" value="2"/>
</dbReference>
<dbReference type="PANTHER" id="PTHR43790">
    <property type="entry name" value="CARBOHYDRATE TRANSPORT ATP-BINDING PROTEIN MG119-RELATED"/>
    <property type="match status" value="1"/>
</dbReference>
<evidence type="ECO:0000256" key="2">
    <source>
        <dbReference type="ARBA" id="ARBA00022840"/>
    </source>
</evidence>
<keyword evidence="1" id="KW-0547">Nucleotide-binding</keyword>
<dbReference type="Proteomes" id="UP000184076">
    <property type="component" value="Unassembled WGS sequence"/>
</dbReference>
<gene>
    <name evidence="4" type="ORF">SAMN02745206_02633</name>
</gene>
<protein>
    <submittedName>
        <fullName evidence="4">Nucleoside ABC transporter ATP-binding protein</fullName>
    </submittedName>
</protein>
<feature type="domain" description="ABC transporter" evidence="3">
    <location>
        <begin position="3"/>
        <end position="236"/>
    </location>
</feature>
<evidence type="ECO:0000313" key="4">
    <source>
        <dbReference type="EMBL" id="SHF77933.1"/>
    </source>
</evidence>
<reference evidence="5" key="1">
    <citation type="submission" date="2016-11" db="EMBL/GenBank/DDBJ databases">
        <authorList>
            <person name="Varghese N."/>
            <person name="Submissions S."/>
        </authorList>
    </citation>
    <scope>NUCLEOTIDE SEQUENCE [LARGE SCALE GENOMIC DNA]</scope>
    <source>
        <strain evidence="5">DSM 9756</strain>
    </source>
</reference>
<dbReference type="RefSeq" id="WP_073040236.1">
    <property type="nucleotide sequence ID" value="NZ_FQVB01000027.1"/>
</dbReference>
<dbReference type="CDD" id="cd03216">
    <property type="entry name" value="ABC_Carb_Monos_I"/>
    <property type="match status" value="1"/>
</dbReference>
<dbReference type="OrthoDB" id="9809450at2"/>
<dbReference type="SUPFAM" id="SSF52540">
    <property type="entry name" value="P-loop containing nucleoside triphosphate hydrolases"/>
    <property type="match status" value="2"/>
</dbReference>